<reference evidence="10 11" key="1">
    <citation type="submission" date="2019-07" db="EMBL/GenBank/DDBJ databases">
        <authorList>
            <person name="Kim J."/>
        </authorList>
    </citation>
    <scope>NUCLEOTIDE SEQUENCE [LARGE SCALE GENOMIC DNA]</scope>
    <source>
        <strain evidence="10 11">N4</strain>
    </source>
</reference>
<evidence type="ECO:0000259" key="9">
    <source>
        <dbReference type="Pfam" id="PF13614"/>
    </source>
</evidence>
<evidence type="ECO:0000256" key="2">
    <source>
        <dbReference type="ARBA" id="ARBA00011903"/>
    </source>
</evidence>
<keyword evidence="6" id="KW-0067">ATP-binding</keyword>
<dbReference type="AlphaFoldDB" id="A0A559IW25"/>
<comment type="caution">
    <text evidence="10">The sequence shown here is derived from an EMBL/GenBank/DDBJ whole genome shotgun (WGS) entry which is preliminary data.</text>
</comment>
<keyword evidence="11" id="KW-1185">Reference proteome</keyword>
<dbReference type="GO" id="GO:0005524">
    <property type="term" value="F:ATP binding"/>
    <property type="evidence" value="ECO:0007669"/>
    <property type="project" value="UniProtKB-KW"/>
</dbReference>
<proteinExistence type="inferred from homology"/>
<dbReference type="Pfam" id="PF13614">
    <property type="entry name" value="AAA_31"/>
    <property type="match status" value="1"/>
</dbReference>
<sequence length="262" mass="29362">MSAASMIERLDKERQRQEGMLMLRLSDKYARIMERQPFSPIAESYRSLCTQLQFVQRGEEMWAPRVITVTSSRLSEGKTTTVSNLAVAFASEGKKVLLVDGDLRRPRLHEVFGMDGSKGLLQLLQTSTPPSQFAKETSIQNLDLISAGDLMDDPGRIFASSEFDQFIEQVREAYDIVLFDAPPVLLVNEAKQIAVRSDGVLLVVQPGKTKWKALQQAQSQLERVHAHILGTVLNASEEHMDKKWMKKGARSQQGLKMTVGSK</sequence>
<dbReference type="PANTHER" id="PTHR32309:SF13">
    <property type="entry name" value="FERRIC ENTEROBACTIN TRANSPORT PROTEIN FEPE"/>
    <property type="match status" value="1"/>
</dbReference>
<keyword evidence="3" id="KW-0808">Transferase</keyword>
<dbReference type="GO" id="GO:0004715">
    <property type="term" value="F:non-membrane spanning protein tyrosine kinase activity"/>
    <property type="evidence" value="ECO:0007669"/>
    <property type="project" value="UniProtKB-EC"/>
</dbReference>
<dbReference type="InterPro" id="IPR027417">
    <property type="entry name" value="P-loop_NTPase"/>
</dbReference>
<evidence type="ECO:0000313" key="11">
    <source>
        <dbReference type="Proteomes" id="UP000318102"/>
    </source>
</evidence>
<accession>A0A559IW25</accession>
<evidence type="ECO:0000256" key="6">
    <source>
        <dbReference type="ARBA" id="ARBA00022840"/>
    </source>
</evidence>
<evidence type="ECO:0000256" key="5">
    <source>
        <dbReference type="ARBA" id="ARBA00022777"/>
    </source>
</evidence>
<dbReference type="InterPro" id="IPR005702">
    <property type="entry name" value="Wzc-like_C"/>
</dbReference>
<evidence type="ECO:0000256" key="7">
    <source>
        <dbReference type="ARBA" id="ARBA00023137"/>
    </source>
</evidence>
<name>A0A559IW25_9BACL</name>
<organism evidence="10 11">
    <name type="scientific">Paenibacillus agilis</name>
    <dbReference type="NCBI Taxonomy" id="3020863"/>
    <lineage>
        <taxon>Bacteria</taxon>
        <taxon>Bacillati</taxon>
        <taxon>Bacillota</taxon>
        <taxon>Bacilli</taxon>
        <taxon>Bacillales</taxon>
        <taxon>Paenibacillaceae</taxon>
        <taxon>Paenibacillus</taxon>
    </lineage>
</organism>
<comment type="similarity">
    <text evidence="1">Belongs to the CpsD/CapB family.</text>
</comment>
<dbReference type="Proteomes" id="UP000318102">
    <property type="component" value="Unassembled WGS sequence"/>
</dbReference>
<evidence type="ECO:0000313" key="10">
    <source>
        <dbReference type="EMBL" id="TVX91791.1"/>
    </source>
</evidence>
<protein>
    <recommendedName>
        <fullName evidence="2">non-specific protein-tyrosine kinase</fullName>
        <ecNumber evidence="2">2.7.10.2</ecNumber>
    </recommendedName>
</protein>
<dbReference type="CDD" id="cd05387">
    <property type="entry name" value="BY-kinase"/>
    <property type="match status" value="1"/>
</dbReference>
<dbReference type="PANTHER" id="PTHR32309">
    <property type="entry name" value="TYROSINE-PROTEIN KINASE"/>
    <property type="match status" value="1"/>
</dbReference>
<dbReference type="InterPro" id="IPR050445">
    <property type="entry name" value="Bact_polysacc_biosynth/exp"/>
</dbReference>
<dbReference type="Gene3D" id="3.40.50.300">
    <property type="entry name" value="P-loop containing nucleotide triphosphate hydrolases"/>
    <property type="match status" value="1"/>
</dbReference>
<dbReference type="EMBL" id="VNJK01000001">
    <property type="protein sequence ID" value="TVX91791.1"/>
    <property type="molecule type" value="Genomic_DNA"/>
</dbReference>
<dbReference type="OrthoDB" id="9794577at2"/>
<comment type="catalytic activity">
    <reaction evidence="8">
        <text>L-tyrosyl-[protein] + ATP = O-phospho-L-tyrosyl-[protein] + ADP + H(+)</text>
        <dbReference type="Rhea" id="RHEA:10596"/>
        <dbReference type="Rhea" id="RHEA-COMP:10136"/>
        <dbReference type="Rhea" id="RHEA-COMP:20101"/>
        <dbReference type="ChEBI" id="CHEBI:15378"/>
        <dbReference type="ChEBI" id="CHEBI:30616"/>
        <dbReference type="ChEBI" id="CHEBI:46858"/>
        <dbReference type="ChEBI" id="CHEBI:61978"/>
        <dbReference type="ChEBI" id="CHEBI:456216"/>
        <dbReference type="EC" id="2.7.10.2"/>
    </reaction>
</comment>
<keyword evidence="4" id="KW-0547">Nucleotide-binding</keyword>
<gene>
    <name evidence="10" type="ORF">FPZ44_01185</name>
</gene>
<dbReference type="GO" id="GO:0005886">
    <property type="term" value="C:plasma membrane"/>
    <property type="evidence" value="ECO:0007669"/>
    <property type="project" value="TreeGrafter"/>
</dbReference>
<evidence type="ECO:0000256" key="3">
    <source>
        <dbReference type="ARBA" id="ARBA00022679"/>
    </source>
</evidence>
<dbReference type="InterPro" id="IPR025669">
    <property type="entry name" value="AAA_dom"/>
</dbReference>
<evidence type="ECO:0000256" key="4">
    <source>
        <dbReference type="ARBA" id="ARBA00022741"/>
    </source>
</evidence>
<evidence type="ECO:0000256" key="1">
    <source>
        <dbReference type="ARBA" id="ARBA00007316"/>
    </source>
</evidence>
<evidence type="ECO:0000256" key="8">
    <source>
        <dbReference type="ARBA" id="ARBA00051245"/>
    </source>
</evidence>
<feature type="domain" description="AAA" evidence="9">
    <location>
        <begin position="65"/>
        <end position="227"/>
    </location>
</feature>
<dbReference type="EC" id="2.7.10.2" evidence="2"/>
<dbReference type="SUPFAM" id="SSF52540">
    <property type="entry name" value="P-loop containing nucleoside triphosphate hydrolases"/>
    <property type="match status" value="1"/>
</dbReference>
<keyword evidence="5 10" id="KW-0418">Kinase</keyword>
<keyword evidence="7" id="KW-0829">Tyrosine-protein kinase</keyword>
<dbReference type="NCBIfam" id="TIGR01007">
    <property type="entry name" value="eps_fam"/>
    <property type="match status" value="1"/>
</dbReference>